<keyword evidence="5" id="KW-0963">Cytoplasm</keyword>
<sequence>MAAQAVPFSKNTILPSIKRDNSSFEIDNAANQVSLDDFSYSSKLTNVESQRIMAVLQEIQKKVYLMGLIPEIMDKKTSTVLTGDALALIKEASMLEQKYKQIIEQRPYEGQSNDIKETTKAIKVLTRTICRYFLQNQNNMLKLRYLKSNKSPIIAQFEHRLQEIKTLVYDRLRTTVEEENQKQDQLSLIIAKEQKTSSEVKALREELEKAKKERSGEINKRNDIIRRLKEELRDIKQQAEETTRKLESKSKQKEDLDIKASKEKEAALLLEIETLKNQLEADVINHREEEALARKKKFKIECEVENWIHKYDQDLEEKQLEIDDITVLFLEEKSHLDELQGQYAELQKEYEIIQENKRKLEEKKREEENIKAKLNAAATLIQKIWRGYYVRREIQRKKDIIQAHHQNSIKEISEFLYNANELRSHLPLLETAIVLTGYNRSDHDSFYSKLMENPDFLFAKLTHLTSLKDIVKSINQQISNNLELESSDYDFQKVLEIQQKTGKHIIVIIPNFEEFNLNLLEKLVQLLIQSQKIKLLIGTFTLDQINSLSPRALNSLVTKAFQIENSKEILNEITRVIMDLDFKLGYNPFKAILDNFNLSFLSIEMFRNSIKYCLMSYCFGNPLLGLMELDYDSFEKDSFQLVRMLPSFKSFINNEIKTISEEEDSKPQIKQLLTDDKFLFDWVKVRVKELHEYTRDFNSALLVFEKMQSLFSTNSLKRPIRILYLDALKSNLGDTDYCKSCLLLFRKLQLPVIKQFLLDCSLIVHDKSGFLEIINEIPDVEMIDVEQEDEKYIIKEGLKRVRQELSSTRKRSQLDLSFSLFENEDEQILSKIITFLSNYFTANLKNYSSIVMNELLFFDGNVNKAVKAEPRAVVQTALKYPQMYIDTIVDTNILYKLYLECGRLINLQDWFEAFKVLCKHENME</sequence>
<evidence type="ECO:0000259" key="13">
    <source>
        <dbReference type="Pfam" id="PF07034"/>
    </source>
</evidence>
<keyword evidence="12" id="KW-0175">Coiled coil</keyword>
<dbReference type="SMART" id="SM00015">
    <property type="entry name" value="IQ"/>
    <property type="match status" value="1"/>
</dbReference>
<comment type="subcellular location">
    <subcellularLocation>
        <location evidence="2">Cytoplasm</location>
        <location evidence="2">Cytoskeleton</location>
        <location evidence="2">Flagellum axoneme</location>
    </subcellularLocation>
</comment>
<keyword evidence="16" id="KW-1185">Reference proteome</keyword>
<reference evidence="15" key="1">
    <citation type="submission" date="2020-05" db="EMBL/GenBank/DDBJ databases">
        <title>Phylogenomic resolution of chytrid fungi.</title>
        <authorList>
            <person name="Stajich J.E."/>
            <person name="Amses K."/>
            <person name="Simmons R."/>
            <person name="Seto K."/>
            <person name="Myers J."/>
            <person name="Bonds A."/>
            <person name="Quandt C.A."/>
            <person name="Barry K."/>
            <person name="Liu P."/>
            <person name="Grigoriev I."/>
            <person name="Longcore J.E."/>
            <person name="James T.Y."/>
        </authorList>
    </citation>
    <scope>NUCLEOTIDE SEQUENCE</scope>
    <source>
        <strain evidence="15">PLAUS21</strain>
    </source>
</reference>
<evidence type="ECO:0000256" key="11">
    <source>
        <dbReference type="ARBA" id="ARBA00046836"/>
    </source>
</evidence>
<name>A0AAD5ULH7_9FUNG</name>
<dbReference type="AlphaFoldDB" id="A0AAD5ULH7"/>
<keyword evidence="7" id="KW-0969">Cilium</keyword>
<dbReference type="PROSITE" id="PS50096">
    <property type="entry name" value="IQ"/>
    <property type="match status" value="1"/>
</dbReference>
<dbReference type="Gene3D" id="1.20.5.190">
    <property type="match status" value="1"/>
</dbReference>
<dbReference type="CDD" id="cd20704">
    <property type="entry name" value="Orc3"/>
    <property type="match status" value="1"/>
</dbReference>
<dbReference type="EMBL" id="JADGKB010000032">
    <property type="protein sequence ID" value="KAJ3258002.1"/>
    <property type="molecule type" value="Genomic_DNA"/>
</dbReference>
<dbReference type="Pfam" id="PF18137">
    <property type="entry name" value="WHD_ORC"/>
    <property type="match status" value="1"/>
</dbReference>
<evidence type="ECO:0000256" key="4">
    <source>
        <dbReference type="ARBA" id="ARBA00021752"/>
    </source>
</evidence>
<evidence type="ECO:0000256" key="8">
    <source>
        <dbReference type="ARBA" id="ARBA00023212"/>
    </source>
</evidence>
<proteinExistence type="inferred from homology"/>
<evidence type="ECO:0000256" key="7">
    <source>
        <dbReference type="ARBA" id="ARBA00023069"/>
    </source>
</evidence>
<evidence type="ECO:0000256" key="9">
    <source>
        <dbReference type="ARBA" id="ARBA00023273"/>
    </source>
</evidence>
<accession>A0AAD5ULH7</accession>
<dbReference type="Proteomes" id="UP001210925">
    <property type="component" value="Unassembled WGS sequence"/>
</dbReference>
<organism evidence="15 16">
    <name type="scientific">Boothiomyces macroporosus</name>
    <dbReference type="NCBI Taxonomy" id="261099"/>
    <lineage>
        <taxon>Eukaryota</taxon>
        <taxon>Fungi</taxon>
        <taxon>Fungi incertae sedis</taxon>
        <taxon>Chytridiomycota</taxon>
        <taxon>Chytridiomycota incertae sedis</taxon>
        <taxon>Chytridiomycetes</taxon>
        <taxon>Rhizophydiales</taxon>
        <taxon>Terramycetaceae</taxon>
        <taxon>Boothiomyces</taxon>
    </lineage>
</organism>
<evidence type="ECO:0000256" key="6">
    <source>
        <dbReference type="ARBA" id="ARBA00022846"/>
    </source>
</evidence>
<dbReference type="Pfam" id="PF07034">
    <property type="entry name" value="ORC3_N"/>
    <property type="match status" value="1"/>
</dbReference>
<evidence type="ECO:0000256" key="1">
    <source>
        <dbReference type="ARBA" id="ARBA00003029"/>
    </source>
</evidence>
<feature type="coiled-coil region" evidence="12">
    <location>
        <begin position="190"/>
        <end position="296"/>
    </location>
</feature>
<dbReference type="PANTHER" id="PTHR31598">
    <property type="entry name" value="IQ DOMAIN-CONTAINING PROTEIN D"/>
    <property type="match status" value="1"/>
</dbReference>
<evidence type="ECO:0000256" key="12">
    <source>
        <dbReference type="SAM" id="Coils"/>
    </source>
</evidence>
<feature type="domain" description="Origin recognition complex subunit 3 winged helix C-terminal" evidence="14">
    <location>
        <begin position="887"/>
        <end position="921"/>
    </location>
</feature>
<dbReference type="PANTHER" id="PTHR31598:SF1">
    <property type="entry name" value="DYNEIN REGULATORY COMPLEX PROTEIN 10"/>
    <property type="match status" value="1"/>
</dbReference>
<feature type="domain" description="Origin recognition complex subunit 3 N-terminal" evidence="13">
    <location>
        <begin position="363"/>
        <end position="623"/>
    </location>
</feature>
<dbReference type="InterPro" id="IPR040855">
    <property type="entry name" value="ORC_WH_C"/>
</dbReference>
<keyword evidence="8" id="KW-0206">Cytoskeleton</keyword>
<dbReference type="InterPro" id="IPR045667">
    <property type="entry name" value="ORC3_N"/>
</dbReference>
<evidence type="ECO:0000259" key="14">
    <source>
        <dbReference type="Pfam" id="PF18137"/>
    </source>
</evidence>
<keyword evidence="9" id="KW-0966">Cell projection</keyword>
<protein>
    <recommendedName>
        <fullName evidence="4">Dynein regulatory complex protein 10</fullName>
    </recommendedName>
    <alternativeName>
        <fullName evidence="10">IQ domain-containing protein D</fullName>
    </alternativeName>
</protein>
<dbReference type="InterPro" id="IPR042815">
    <property type="entry name" value="DRC10"/>
</dbReference>
<comment type="similarity">
    <text evidence="3">Belongs to the DRC10 family.</text>
</comment>
<gene>
    <name evidence="15" type="ORF">HK103_004136</name>
</gene>
<evidence type="ECO:0000313" key="15">
    <source>
        <dbReference type="EMBL" id="KAJ3258002.1"/>
    </source>
</evidence>
<comment type="subunit">
    <text evidence="11">Component of the nexin-dynein regulatory complex (N-DRC). Interacts with CFAP52.</text>
</comment>
<evidence type="ECO:0000256" key="10">
    <source>
        <dbReference type="ARBA" id="ARBA00032180"/>
    </source>
</evidence>
<evidence type="ECO:0000313" key="16">
    <source>
        <dbReference type="Proteomes" id="UP001210925"/>
    </source>
</evidence>
<evidence type="ECO:0000256" key="3">
    <source>
        <dbReference type="ARBA" id="ARBA00009071"/>
    </source>
</evidence>
<dbReference type="CDD" id="cd23767">
    <property type="entry name" value="IQCD"/>
    <property type="match status" value="1"/>
</dbReference>
<evidence type="ECO:0000256" key="5">
    <source>
        <dbReference type="ARBA" id="ARBA00022490"/>
    </source>
</evidence>
<evidence type="ECO:0000256" key="2">
    <source>
        <dbReference type="ARBA" id="ARBA00004611"/>
    </source>
</evidence>
<dbReference type="InterPro" id="IPR000048">
    <property type="entry name" value="IQ_motif_EF-hand-BS"/>
</dbReference>
<comment type="caution">
    <text evidence="15">The sequence shown here is derived from an EMBL/GenBank/DDBJ whole genome shotgun (WGS) entry which is preliminary data.</text>
</comment>
<comment type="function">
    <text evidence="1">Component of the nexin-dynein regulatory complex (N-DRC), a key regulator of ciliary/flagellar motility which maintains the alignment and integrity of the distal axoneme and regulates microtubule sliding in motile axonemes.</text>
</comment>
<feature type="coiled-coil region" evidence="12">
    <location>
        <begin position="329"/>
        <end position="383"/>
    </location>
</feature>
<keyword evidence="6" id="KW-0282">Flagellum</keyword>